<evidence type="ECO:0000259" key="2">
    <source>
        <dbReference type="Pfam" id="PF11977"/>
    </source>
</evidence>
<evidence type="ECO:0000313" key="3">
    <source>
        <dbReference type="EMBL" id="VDM08143.1"/>
    </source>
</evidence>
<dbReference type="InterPro" id="IPR021869">
    <property type="entry name" value="RNase_Zc3h12_NYN"/>
</dbReference>
<evidence type="ECO:0000256" key="1">
    <source>
        <dbReference type="SAM" id="MobiDB-lite"/>
    </source>
</evidence>
<feature type="region of interest" description="Disordered" evidence="1">
    <location>
        <begin position="267"/>
        <end position="288"/>
    </location>
</feature>
<gene>
    <name evidence="3" type="ORF">WBA_LOCUS1529</name>
</gene>
<dbReference type="Gene3D" id="3.40.50.11980">
    <property type="match status" value="1"/>
</dbReference>
<organism evidence="3 4">
    <name type="scientific">Wuchereria bancrofti</name>
    <dbReference type="NCBI Taxonomy" id="6293"/>
    <lineage>
        <taxon>Eukaryota</taxon>
        <taxon>Metazoa</taxon>
        <taxon>Ecdysozoa</taxon>
        <taxon>Nematoda</taxon>
        <taxon>Chromadorea</taxon>
        <taxon>Rhabditida</taxon>
        <taxon>Spirurina</taxon>
        <taxon>Spiruromorpha</taxon>
        <taxon>Filarioidea</taxon>
        <taxon>Onchocercidae</taxon>
        <taxon>Wuchereria</taxon>
    </lineage>
</organism>
<dbReference type="FunCoup" id="A0A3P7DFW7">
    <property type="interactions" value="32"/>
</dbReference>
<dbReference type="EMBL" id="UYWW01000325">
    <property type="protein sequence ID" value="VDM08143.1"/>
    <property type="molecule type" value="Genomic_DNA"/>
</dbReference>
<accession>A0A3P7DFW7</accession>
<dbReference type="Pfam" id="PF11977">
    <property type="entry name" value="RNase_Zc3h12a"/>
    <property type="match status" value="1"/>
</dbReference>
<dbReference type="AlphaFoldDB" id="A0A3P7DFW7"/>
<protein>
    <recommendedName>
        <fullName evidence="2">RNase NYN domain-containing protein</fullName>
    </recommendedName>
</protein>
<name>A0A3P7DFW7_WUCBA</name>
<evidence type="ECO:0000313" key="4">
    <source>
        <dbReference type="Proteomes" id="UP000270924"/>
    </source>
</evidence>
<reference evidence="3 4" key="1">
    <citation type="submission" date="2018-11" db="EMBL/GenBank/DDBJ databases">
        <authorList>
            <consortium name="Pathogen Informatics"/>
        </authorList>
    </citation>
    <scope>NUCLEOTIDE SEQUENCE [LARGE SCALE GENOMIC DNA]</scope>
</reference>
<dbReference type="InParanoid" id="A0A3P7DFW7"/>
<feature type="domain" description="RNase NYN" evidence="2">
    <location>
        <begin position="56"/>
        <end position="134"/>
    </location>
</feature>
<sequence>MYPFDRIREQIYVRPSEFAVPRLIVIDGCNIARSSSGIDRDCNFNATNAQVLPVSNKQIMKLQGLDVLTFTPARTARAGRPAFINYDDLYVLEFAERYGGSVLSGDRFDDIAKEYSYKDLRQIIRERRIDVIFRPLSSDFVHYGRDRFFRFLPELCVIHDDNGAWVADERIQQRLYCLPNDKDYDKVISRRERWTAERRDEIIYTIDALFDEIATKNCLIPKVIPVQTSNTKEPTDSVISVKCLSDDKLNLMHPEELIKRWLSPPASHSAVTKKEKRKQRKPQMVGTSANKIQIERTVENISKNAVPLSPTSTKLTVIRSAPITYDAKCAKIINRLDQIFDRQLISKVLRENKTRDLYTIANLCAQQSH</sequence>
<dbReference type="Proteomes" id="UP000270924">
    <property type="component" value="Unassembled WGS sequence"/>
</dbReference>
<dbReference type="OMA" id="PELCVIH"/>
<dbReference type="OrthoDB" id="392925at2759"/>
<keyword evidence="4" id="KW-1185">Reference proteome</keyword>
<proteinExistence type="predicted"/>